<dbReference type="HOGENOM" id="CLU_1741293_0_0_1"/>
<evidence type="ECO:0000313" key="1">
    <source>
        <dbReference type="EMBL" id="KIM71791.1"/>
    </source>
</evidence>
<name>A0A0C3EVE7_PILCF</name>
<dbReference type="InterPro" id="IPR016024">
    <property type="entry name" value="ARM-type_fold"/>
</dbReference>
<proteinExistence type="predicted"/>
<gene>
    <name evidence="1" type="ORF">PILCRDRAFT_749145</name>
</gene>
<dbReference type="Pfam" id="PF00637">
    <property type="entry name" value="Clathrin"/>
    <property type="match status" value="1"/>
</dbReference>
<dbReference type="InterPro" id="IPR055358">
    <property type="entry name" value="CHCR"/>
</dbReference>
<dbReference type="GO" id="GO:0006898">
    <property type="term" value="P:receptor-mediated endocytosis"/>
    <property type="evidence" value="ECO:0007669"/>
    <property type="project" value="TreeGrafter"/>
</dbReference>
<accession>A0A0C3EVE7</accession>
<organism evidence="1 2">
    <name type="scientific">Piloderma croceum (strain F 1598)</name>
    <dbReference type="NCBI Taxonomy" id="765440"/>
    <lineage>
        <taxon>Eukaryota</taxon>
        <taxon>Fungi</taxon>
        <taxon>Dikarya</taxon>
        <taxon>Basidiomycota</taxon>
        <taxon>Agaricomycotina</taxon>
        <taxon>Agaricomycetes</taxon>
        <taxon>Agaricomycetidae</taxon>
        <taxon>Atheliales</taxon>
        <taxon>Atheliaceae</taxon>
        <taxon>Piloderma</taxon>
    </lineage>
</organism>
<dbReference type="GO" id="GO:0071439">
    <property type="term" value="C:clathrin complex"/>
    <property type="evidence" value="ECO:0007669"/>
    <property type="project" value="TreeGrafter"/>
</dbReference>
<dbReference type="EMBL" id="KN833211">
    <property type="protein sequence ID" value="KIM71791.1"/>
    <property type="molecule type" value="Genomic_DNA"/>
</dbReference>
<dbReference type="SUPFAM" id="SSF48371">
    <property type="entry name" value="ARM repeat"/>
    <property type="match status" value="1"/>
</dbReference>
<dbReference type="Proteomes" id="UP000054166">
    <property type="component" value="Unassembled WGS sequence"/>
</dbReference>
<dbReference type="PANTHER" id="PTHR10292">
    <property type="entry name" value="CLATHRIN HEAVY CHAIN RELATED"/>
    <property type="match status" value="1"/>
</dbReference>
<dbReference type="OrthoDB" id="3201069at2759"/>
<dbReference type="PANTHER" id="PTHR10292:SF1">
    <property type="entry name" value="CLATHRIN HEAVY CHAIN"/>
    <property type="match status" value="1"/>
</dbReference>
<evidence type="ECO:0000313" key="2">
    <source>
        <dbReference type="Proteomes" id="UP000054166"/>
    </source>
</evidence>
<protein>
    <submittedName>
        <fullName evidence="1">Uncharacterized protein</fullName>
    </submittedName>
</protein>
<reference evidence="2" key="2">
    <citation type="submission" date="2015-01" db="EMBL/GenBank/DDBJ databases">
        <title>Evolutionary Origins and Diversification of the Mycorrhizal Mutualists.</title>
        <authorList>
            <consortium name="DOE Joint Genome Institute"/>
            <consortium name="Mycorrhizal Genomics Consortium"/>
            <person name="Kohler A."/>
            <person name="Kuo A."/>
            <person name="Nagy L.G."/>
            <person name="Floudas D."/>
            <person name="Copeland A."/>
            <person name="Barry K.W."/>
            <person name="Cichocki N."/>
            <person name="Veneault-Fourrey C."/>
            <person name="LaButti K."/>
            <person name="Lindquist E.A."/>
            <person name="Lipzen A."/>
            <person name="Lundell T."/>
            <person name="Morin E."/>
            <person name="Murat C."/>
            <person name="Riley R."/>
            <person name="Ohm R."/>
            <person name="Sun H."/>
            <person name="Tunlid A."/>
            <person name="Henrissat B."/>
            <person name="Grigoriev I.V."/>
            <person name="Hibbett D.S."/>
            <person name="Martin F."/>
        </authorList>
    </citation>
    <scope>NUCLEOTIDE SEQUENCE [LARGE SCALE GENOMIC DNA]</scope>
    <source>
        <strain evidence="2">F 1598</strain>
    </source>
</reference>
<keyword evidence="2" id="KW-1185">Reference proteome</keyword>
<dbReference type="GO" id="GO:0006895">
    <property type="term" value="P:Golgi to endosome transport"/>
    <property type="evidence" value="ECO:0007669"/>
    <property type="project" value="TreeGrafter"/>
</dbReference>
<sequence length="150" mass="16876">MEQRNRLKLILPWLEGHVQSGIQDPAVFNAMAKIYIDSNGNPEAFLKDNNAFVMMSLLLSRTTTQCSNSKFVIFSNVASRSYGRKFSFPTTYIVVSLLITSDVMTCFLHVSNDLSRLSWLLCLNAQIQTMSRLPSRHSPPLISLLSSLNC</sequence>
<dbReference type="AlphaFoldDB" id="A0A0C3EVE7"/>
<dbReference type="GO" id="GO:0032051">
    <property type="term" value="F:clathrin light chain binding"/>
    <property type="evidence" value="ECO:0007669"/>
    <property type="project" value="TreeGrafter"/>
</dbReference>
<dbReference type="GO" id="GO:0030479">
    <property type="term" value="C:actin cortical patch"/>
    <property type="evidence" value="ECO:0007669"/>
    <property type="project" value="TreeGrafter"/>
</dbReference>
<dbReference type="GO" id="GO:0005829">
    <property type="term" value="C:cytosol"/>
    <property type="evidence" value="ECO:0007669"/>
    <property type="project" value="GOC"/>
</dbReference>
<reference evidence="1 2" key="1">
    <citation type="submission" date="2014-04" db="EMBL/GenBank/DDBJ databases">
        <authorList>
            <consortium name="DOE Joint Genome Institute"/>
            <person name="Kuo A."/>
            <person name="Tarkka M."/>
            <person name="Buscot F."/>
            <person name="Kohler A."/>
            <person name="Nagy L.G."/>
            <person name="Floudas D."/>
            <person name="Copeland A."/>
            <person name="Barry K.W."/>
            <person name="Cichocki N."/>
            <person name="Veneault-Fourrey C."/>
            <person name="LaButti K."/>
            <person name="Lindquist E.A."/>
            <person name="Lipzen A."/>
            <person name="Lundell T."/>
            <person name="Morin E."/>
            <person name="Murat C."/>
            <person name="Sun H."/>
            <person name="Tunlid A."/>
            <person name="Henrissat B."/>
            <person name="Grigoriev I.V."/>
            <person name="Hibbett D.S."/>
            <person name="Martin F."/>
            <person name="Nordberg H.P."/>
            <person name="Cantor M.N."/>
            <person name="Hua S.X."/>
        </authorList>
    </citation>
    <scope>NUCLEOTIDE SEQUENCE [LARGE SCALE GENOMIC DNA]</scope>
    <source>
        <strain evidence="1 2">F 1598</strain>
    </source>
</reference>